<evidence type="ECO:0000259" key="8">
    <source>
        <dbReference type="Pfam" id="PF02608"/>
    </source>
</evidence>
<feature type="signal peptide" evidence="7">
    <location>
        <begin position="1"/>
        <end position="29"/>
    </location>
</feature>
<dbReference type="RefSeq" id="WP_154511782.1">
    <property type="nucleotide sequence ID" value="NZ_VUMH01000010.1"/>
</dbReference>
<comment type="caution">
    <text evidence="9">The sequence shown here is derived from an EMBL/GenBank/DDBJ whole genome shotgun (WGS) entry which is preliminary data.</text>
</comment>
<evidence type="ECO:0000256" key="3">
    <source>
        <dbReference type="ARBA" id="ARBA00022475"/>
    </source>
</evidence>
<evidence type="ECO:0000256" key="6">
    <source>
        <dbReference type="ARBA" id="ARBA00023288"/>
    </source>
</evidence>
<reference evidence="9 10" key="1">
    <citation type="submission" date="2019-09" db="EMBL/GenBank/DDBJ databases">
        <title>In-depth cultivation of the pig gut microbiome towards novel bacterial diversity and tailored functional studies.</title>
        <authorList>
            <person name="Wylensek D."/>
            <person name="Hitch T.C.A."/>
            <person name="Clavel T."/>
        </authorList>
    </citation>
    <scope>NUCLEOTIDE SEQUENCE [LARGE SCALE GENOMIC DNA]</scope>
    <source>
        <strain evidence="9 10">PG-178-WT-4</strain>
    </source>
</reference>
<dbReference type="Gene3D" id="3.40.50.2300">
    <property type="match status" value="2"/>
</dbReference>
<dbReference type="EMBL" id="VUMH01000010">
    <property type="protein sequence ID" value="MSS28410.1"/>
    <property type="molecule type" value="Genomic_DNA"/>
</dbReference>
<accession>A0A6L5XMB8</accession>
<protein>
    <submittedName>
        <fullName evidence="9">BMP family ABC transporter substrate-binding protein</fullName>
    </submittedName>
</protein>
<feature type="domain" description="ABC transporter substrate-binding protein PnrA-like" evidence="8">
    <location>
        <begin position="69"/>
        <end position="318"/>
    </location>
</feature>
<evidence type="ECO:0000313" key="10">
    <source>
        <dbReference type="Proteomes" id="UP000477488"/>
    </source>
</evidence>
<keyword evidence="3" id="KW-1003">Cell membrane</keyword>
<comment type="similarity">
    <text evidence="2">Belongs to the BMP lipoprotein family.</text>
</comment>
<evidence type="ECO:0000313" key="9">
    <source>
        <dbReference type="EMBL" id="MSS28410.1"/>
    </source>
</evidence>
<comment type="subcellular location">
    <subcellularLocation>
        <location evidence="1">Cell membrane</location>
        <topology evidence="1">Lipid-anchor</topology>
    </subcellularLocation>
</comment>
<evidence type="ECO:0000256" key="4">
    <source>
        <dbReference type="ARBA" id="ARBA00022729"/>
    </source>
</evidence>
<dbReference type="InterPro" id="IPR028082">
    <property type="entry name" value="Peripla_BP_I"/>
</dbReference>
<dbReference type="PANTHER" id="PTHR34296">
    <property type="entry name" value="TRANSCRIPTIONAL ACTIVATOR PROTEIN MED"/>
    <property type="match status" value="1"/>
</dbReference>
<dbReference type="PANTHER" id="PTHR34296:SF2">
    <property type="entry name" value="ABC TRANSPORTER GUANOSINE-BINDING PROTEIN NUPN"/>
    <property type="match status" value="1"/>
</dbReference>
<feature type="chain" id="PRO_5026968970" evidence="7">
    <location>
        <begin position="30"/>
        <end position="365"/>
    </location>
</feature>
<sequence length="365" mass="38864">MFCSYRYRFAAGLLWLLVALVFTPLAVPAAPDAPIPQPGRNDQAAPAGALRVTLLLEHDGNQAWTDLLRAGLSQAERDFPLQATVRVAPPESDQQEIFRQAARESDLVLVASGRLHEILRNNAANFRTTMFGCIDAGVRAPNIMSVTFADEQAAYLAGAAAAMLTRRTALPGVNEANVIGWISGEDTPALRSQFNGFSEGARLIDPQIRVINAVAGSFTDAGASRREARRLLEQGADVLALAAGAGNAGALAEARERDIYIVGLDTDQAAAMPGHVLTSILKRADKAVYDIAASAAGGNFQGKTILTYDLSNGGVDIASMAPFLAAAGKNAPPDLERRLKELRAELLNGYIRLKSLRARTLCDCL</sequence>
<gene>
    <name evidence="9" type="ORF">FYJ44_10280</name>
</gene>
<dbReference type="GO" id="GO:0005886">
    <property type="term" value="C:plasma membrane"/>
    <property type="evidence" value="ECO:0007669"/>
    <property type="project" value="UniProtKB-SubCell"/>
</dbReference>
<evidence type="ECO:0000256" key="7">
    <source>
        <dbReference type="SAM" id="SignalP"/>
    </source>
</evidence>
<evidence type="ECO:0000256" key="1">
    <source>
        <dbReference type="ARBA" id="ARBA00004193"/>
    </source>
</evidence>
<dbReference type="SUPFAM" id="SSF53822">
    <property type="entry name" value="Periplasmic binding protein-like I"/>
    <property type="match status" value="1"/>
</dbReference>
<evidence type="ECO:0000256" key="2">
    <source>
        <dbReference type="ARBA" id="ARBA00008610"/>
    </source>
</evidence>
<proteinExistence type="inferred from homology"/>
<name>A0A6L5XMB8_9BACT</name>
<organism evidence="9 10">
    <name type="scientific">Desulfovibrio porci</name>
    <dbReference type="NCBI Taxonomy" id="2605782"/>
    <lineage>
        <taxon>Bacteria</taxon>
        <taxon>Pseudomonadati</taxon>
        <taxon>Thermodesulfobacteriota</taxon>
        <taxon>Desulfovibrionia</taxon>
        <taxon>Desulfovibrionales</taxon>
        <taxon>Desulfovibrionaceae</taxon>
        <taxon>Desulfovibrio</taxon>
    </lineage>
</organism>
<dbReference type="InterPro" id="IPR003760">
    <property type="entry name" value="PnrA-like"/>
</dbReference>
<keyword evidence="6" id="KW-0449">Lipoprotein</keyword>
<evidence type="ECO:0000256" key="5">
    <source>
        <dbReference type="ARBA" id="ARBA00023136"/>
    </source>
</evidence>
<dbReference type="Proteomes" id="UP000477488">
    <property type="component" value="Unassembled WGS sequence"/>
</dbReference>
<keyword evidence="4 7" id="KW-0732">Signal</keyword>
<dbReference type="AlphaFoldDB" id="A0A6L5XMB8"/>
<keyword evidence="5" id="KW-0472">Membrane</keyword>
<dbReference type="Pfam" id="PF02608">
    <property type="entry name" value="Bmp"/>
    <property type="match status" value="1"/>
</dbReference>
<keyword evidence="10" id="KW-1185">Reference proteome</keyword>
<dbReference type="InterPro" id="IPR050957">
    <property type="entry name" value="BMP_lipoprotein"/>
</dbReference>